<gene>
    <name evidence="1" type="ORF">SAMN06296036_11241</name>
</gene>
<dbReference type="EMBL" id="FWZT01000012">
    <property type="protein sequence ID" value="SMF39842.1"/>
    <property type="molecule type" value="Genomic_DNA"/>
</dbReference>
<name>A0A1Y6C8I0_9BACT</name>
<sequence>MRYYLWLLALLWPTEALLSNVYPVLGKHCHGFKGSREVFFSQDCKTAFVLPLKEGDLEVFRVDPGLVTLESCQEARELRQSRDELEAELDSYLGQSNWESWDYEFIESMSFLIDQKDSRLKEGPHVKVLIKLSTPGWTEHVKELGRQNPRRFEVTKLPIETASLLISSNSPLTVPGASDGLIFHDQALGNILIPWEQSCQLLGDDGQFNDNGIKSYLETVSVNLAYEYSLITQVAWSASFKLRSFLQRVDQSSHVEAWFWKAKHSIARIRNYFDQSFQFKVERASPGLIAGLAANTFWSQALKESKARLMEQVWAQLDCRQVSADQSIYYCQRLQQLVDLDGERYPNALGSDVFKDGLCPEQSDCESIDNLMRLISLASYRHEHSVELNLSAEESIRFLEGVRFTRTVGFRILPGRD</sequence>
<reference evidence="2" key="1">
    <citation type="submission" date="2017-04" db="EMBL/GenBank/DDBJ databases">
        <authorList>
            <person name="Varghese N."/>
            <person name="Submissions S."/>
        </authorList>
    </citation>
    <scope>NUCLEOTIDE SEQUENCE [LARGE SCALE GENOMIC DNA]</scope>
    <source>
        <strain evidence="2">RKEM611</strain>
    </source>
</reference>
<dbReference type="Proteomes" id="UP000192907">
    <property type="component" value="Unassembled WGS sequence"/>
</dbReference>
<accession>A0A1Y6C8I0</accession>
<dbReference type="RefSeq" id="WP_132320360.1">
    <property type="nucleotide sequence ID" value="NZ_FWZT01000012.1"/>
</dbReference>
<proteinExistence type="predicted"/>
<evidence type="ECO:0000313" key="1">
    <source>
        <dbReference type="EMBL" id="SMF39842.1"/>
    </source>
</evidence>
<protein>
    <submittedName>
        <fullName evidence="1">Uncharacterized protein</fullName>
    </submittedName>
</protein>
<dbReference type="STRING" id="1513793.SAMN06296036_11241"/>
<dbReference type="AlphaFoldDB" id="A0A1Y6C8I0"/>
<organism evidence="1 2">
    <name type="scientific">Pseudobacteriovorax antillogorgiicola</name>
    <dbReference type="NCBI Taxonomy" id="1513793"/>
    <lineage>
        <taxon>Bacteria</taxon>
        <taxon>Pseudomonadati</taxon>
        <taxon>Bdellovibrionota</taxon>
        <taxon>Oligoflexia</taxon>
        <taxon>Oligoflexales</taxon>
        <taxon>Pseudobacteriovoracaceae</taxon>
        <taxon>Pseudobacteriovorax</taxon>
    </lineage>
</organism>
<keyword evidence="2" id="KW-1185">Reference proteome</keyword>
<evidence type="ECO:0000313" key="2">
    <source>
        <dbReference type="Proteomes" id="UP000192907"/>
    </source>
</evidence>